<keyword evidence="2" id="KW-0129">CBS domain</keyword>
<dbReference type="OrthoDB" id="681454at2759"/>
<dbReference type="PANTHER" id="PTHR13780">
    <property type="entry name" value="AMP-ACTIVATED PROTEIN KINASE, GAMMA REGULATORY SUBUNIT"/>
    <property type="match status" value="1"/>
</dbReference>
<name>A0A7I8K3N9_SPIIN</name>
<keyword evidence="1" id="KW-0677">Repeat</keyword>
<feature type="region of interest" description="Disordered" evidence="3">
    <location>
        <begin position="293"/>
        <end position="321"/>
    </location>
</feature>
<dbReference type="InterPro" id="IPR046342">
    <property type="entry name" value="CBS_dom_sf"/>
</dbReference>
<dbReference type="GO" id="GO:0005737">
    <property type="term" value="C:cytoplasm"/>
    <property type="evidence" value="ECO:0007669"/>
    <property type="project" value="TreeGrafter"/>
</dbReference>
<organism evidence="5 6">
    <name type="scientific">Spirodela intermedia</name>
    <name type="common">Intermediate duckweed</name>
    <dbReference type="NCBI Taxonomy" id="51605"/>
    <lineage>
        <taxon>Eukaryota</taxon>
        <taxon>Viridiplantae</taxon>
        <taxon>Streptophyta</taxon>
        <taxon>Embryophyta</taxon>
        <taxon>Tracheophyta</taxon>
        <taxon>Spermatophyta</taxon>
        <taxon>Magnoliopsida</taxon>
        <taxon>Liliopsida</taxon>
        <taxon>Araceae</taxon>
        <taxon>Lemnoideae</taxon>
        <taxon>Spirodela</taxon>
    </lineage>
</organism>
<dbReference type="InterPro" id="IPR050511">
    <property type="entry name" value="AMPK_gamma/SDS23_families"/>
</dbReference>
<evidence type="ECO:0000313" key="5">
    <source>
        <dbReference type="EMBL" id="CAA7391005.1"/>
    </source>
</evidence>
<dbReference type="GO" id="GO:0005634">
    <property type="term" value="C:nucleus"/>
    <property type="evidence" value="ECO:0007669"/>
    <property type="project" value="TreeGrafter"/>
</dbReference>
<gene>
    <name evidence="4" type="ORF">SI7747_02002212</name>
    <name evidence="5" type="ORF">SI8410_02002394</name>
</gene>
<dbReference type="Gene3D" id="3.10.580.10">
    <property type="entry name" value="CBS-domain"/>
    <property type="match status" value="1"/>
</dbReference>
<dbReference type="EMBL" id="LR743589">
    <property type="protein sequence ID" value="CAA2615970.1"/>
    <property type="molecule type" value="Genomic_DNA"/>
</dbReference>
<evidence type="ECO:0000313" key="4">
    <source>
        <dbReference type="EMBL" id="CAA2615970.1"/>
    </source>
</evidence>
<dbReference type="AlphaFoldDB" id="A0A7I8K3N9"/>
<dbReference type="PANTHER" id="PTHR13780:SF128">
    <property type="entry name" value="CBS DOMAIN-CONTAINING PROTEIN"/>
    <property type="match status" value="1"/>
</dbReference>
<protein>
    <submittedName>
        <fullName evidence="5">Uncharacterized protein</fullName>
    </submittedName>
</protein>
<sequence length="388" mass="41180">MAVSFVAGEVSDLCIGKPALGWVPPSATVREALLFLKRCGENHLTVWRERYTATATPADGAAGAASRCLGKVCVVDIICYLCAEENLTAPSAALESPVSVLLRKDSGALIRNVERHCSVLEALDVILGGAQNLMVPLRGPGAGRSKVQKNALGFCWITQEDFVRFFLNSIGAFSPIPAFSIESLGIIQSDVLVVEYHKPALSAMPLIKQALASQTAVAVVTDDGKLIGEISPTTLANCDETVATAIATLSAGDLMAYIDSGGPAGPPEEAIRAVKARLAERGMVGMLELMEEVPTSDASSSSSSDEESPPPARYGRSGSYSARMGRRSEDAIVCHPWSSLVAVMIQALAHRVTYVWVVGEDYQLAGVVTFAGILTVFRDELQPSEQRQ</sequence>
<dbReference type="SUPFAM" id="SSF54631">
    <property type="entry name" value="CBS-domain pair"/>
    <property type="match status" value="1"/>
</dbReference>
<dbReference type="EMBL" id="LR746265">
    <property type="protein sequence ID" value="CAA7391005.1"/>
    <property type="molecule type" value="Genomic_DNA"/>
</dbReference>
<evidence type="ECO:0000256" key="3">
    <source>
        <dbReference type="SAM" id="MobiDB-lite"/>
    </source>
</evidence>
<dbReference type="Proteomes" id="UP000663760">
    <property type="component" value="Chromosome 2"/>
</dbReference>
<accession>A0A7I8K3N9</accession>
<keyword evidence="6" id="KW-1185">Reference proteome</keyword>
<proteinExistence type="predicted"/>
<evidence type="ECO:0000256" key="2">
    <source>
        <dbReference type="ARBA" id="ARBA00023122"/>
    </source>
</evidence>
<evidence type="ECO:0000313" key="6">
    <source>
        <dbReference type="Proteomes" id="UP000663760"/>
    </source>
</evidence>
<reference evidence="5" key="1">
    <citation type="submission" date="2020-02" db="EMBL/GenBank/DDBJ databases">
        <authorList>
            <person name="Scholz U."/>
            <person name="Mascher M."/>
            <person name="Fiebig A."/>
        </authorList>
    </citation>
    <scope>NUCLEOTIDE SEQUENCE</scope>
</reference>
<evidence type="ECO:0000256" key="1">
    <source>
        <dbReference type="ARBA" id="ARBA00022737"/>
    </source>
</evidence>